<gene>
    <name evidence="3" type="ORF">PRK78_003507</name>
</gene>
<organism evidence="3 4">
    <name type="scientific">Emydomyces testavorans</name>
    <dbReference type="NCBI Taxonomy" id="2070801"/>
    <lineage>
        <taxon>Eukaryota</taxon>
        <taxon>Fungi</taxon>
        <taxon>Dikarya</taxon>
        <taxon>Ascomycota</taxon>
        <taxon>Pezizomycotina</taxon>
        <taxon>Eurotiomycetes</taxon>
        <taxon>Eurotiomycetidae</taxon>
        <taxon>Onygenales</taxon>
        <taxon>Nannizziopsiaceae</taxon>
        <taxon>Emydomyces</taxon>
    </lineage>
</organism>
<dbReference type="EMBL" id="CP120628">
    <property type="protein sequence ID" value="WEW58040.1"/>
    <property type="molecule type" value="Genomic_DNA"/>
</dbReference>
<sequence length="427" mass="47956">MALLKPQTSGSAGGSNRPLATPVAQEESQPLLQPYIDCTDLESEDSPPAYAEHSEPLPLVSAFGDSSVNGSLGSAAYDIPGGHVLTSHREGKTYTVSLAPYLSSNADVLYKFFKIQAGLPPQVFISVKGSHTVSRRNGDKQTSSETVTDFDFLIDGSDTVLPPATGLDGVYRVLKVMQDDDGVSAYRGGRFKSTRRFWRRRKDNMLEEGNQMISGPSFEEWCQRFCDDKSSVKSFTLHRDLVNWDFELIKREITSVIRSTHYRGTMSVSPFIRQSRVTIYSPSLINRLRTNSFVWWTCVILQLWIITWPLLVLLERRYEVVRVEHHVSRGGIYISPGGSESNWIKMFTPALRAAALTRRKGEVVTTADISRAQEMAAERQDSEAERERRERMNRGETTWSDSIVGLVRGISEATRQWSSDRGWGGDE</sequence>
<feature type="region of interest" description="Disordered" evidence="1">
    <location>
        <begin position="1"/>
        <end position="34"/>
    </location>
</feature>
<dbReference type="PANTHER" id="PTHR37848">
    <property type="entry name" value="EXPRESSED PROTEIN"/>
    <property type="match status" value="1"/>
</dbReference>
<keyword evidence="2" id="KW-0472">Membrane</keyword>
<accession>A0AAF0DJ50</accession>
<evidence type="ECO:0000313" key="4">
    <source>
        <dbReference type="Proteomes" id="UP001219355"/>
    </source>
</evidence>
<evidence type="ECO:0000256" key="2">
    <source>
        <dbReference type="SAM" id="Phobius"/>
    </source>
</evidence>
<dbReference type="AlphaFoldDB" id="A0AAF0DJ50"/>
<feature type="region of interest" description="Disordered" evidence="1">
    <location>
        <begin position="374"/>
        <end position="397"/>
    </location>
</feature>
<evidence type="ECO:0000313" key="3">
    <source>
        <dbReference type="EMBL" id="WEW58040.1"/>
    </source>
</evidence>
<protein>
    <submittedName>
        <fullName evidence="3">Uncharacterized protein</fullName>
    </submittedName>
</protein>
<feature type="compositionally biased region" description="Basic and acidic residues" evidence="1">
    <location>
        <begin position="376"/>
        <end position="394"/>
    </location>
</feature>
<reference evidence="3" key="1">
    <citation type="submission" date="2023-03" db="EMBL/GenBank/DDBJ databases">
        <title>Emydomyces testavorans Genome Sequence.</title>
        <authorList>
            <person name="Hoyer L."/>
        </authorList>
    </citation>
    <scope>NUCLEOTIDE SEQUENCE</scope>
    <source>
        <strain evidence="3">16-2883</strain>
    </source>
</reference>
<feature type="compositionally biased region" description="Polar residues" evidence="1">
    <location>
        <begin position="1"/>
        <end position="10"/>
    </location>
</feature>
<dbReference type="Proteomes" id="UP001219355">
    <property type="component" value="Chromosome 2"/>
</dbReference>
<keyword evidence="4" id="KW-1185">Reference proteome</keyword>
<dbReference type="PANTHER" id="PTHR37848:SF1">
    <property type="entry name" value="SUN DOMAIN-CONTAINING PROTEIN"/>
    <property type="match status" value="1"/>
</dbReference>
<keyword evidence="2" id="KW-0812">Transmembrane</keyword>
<feature type="transmembrane region" description="Helical" evidence="2">
    <location>
        <begin position="293"/>
        <end position="314"/>
    </location>
</feature>
<keyword evidence="2" id="KW-1133">Transmembrane helix</keyword>
<proteinExistence type="predicted"/>
<name>A0AAF0DJ50_9EURO</name>
<evidence type="ECO:0000256" key="1">
    <source>
        <dbReference type="SAM" id="MobiDB-lite"/>
    </source>
</evidence>